<evidence type="ECO:0000313" key="5">
    <source>
        <dbReference type="EMBL" id="CAH1253944.1"/>
    </source>
</evidence>
<dbReference type="SUPFAM" id="SSF49899">
    <property type="entry name" value="Concanavalin A-like lectins/glucanases"/>
    <property type="match status" value="1"/>
</dbReference>
<feature type="compositionally biased region" description="Polar residues" evidence="1">
    <location>
        <begin position="275"/>
        <end position="294"/>
    </location>
</feature>
<dbReference type="GO" id="GO:0016020">
    <property type="term" value="C:membrane"/>
    <property type="evidence" value="ECO:0007669"/>
    <property type="project" value="InterPro"/>
</dbReference>
<keyword evidence="2" id="KW-1133">Transmembrane helix</keyword>
<evidence type="ECO:0000256" key="1">
    <source>
        <dbReference type="SAM" id="MobiDB-lite"/>
    </source>
</evidence>
<keyword evidence="2" id="KW-0472">Membrane</keyword>
<dbReference type="PROSITE" id="PS50060">
    <property type="entry name" value="MAM_2"/>
    <property type="match status" value="1"/>
</dbReference>
<sequence>MRLASLVLLLLSWFTFAANSIDLEAAGQYRCSFDAGVCGWTVEGPVYHGGPAGCDHGWPNDAVHGATAPGMYACFFLESLPAPQYQNLTRARLTSPTINTTHHVVMSFAVGTVRPPTSTYLNVILVNETGTETLLCSTSELLSPWQRIYVGVVQPGPYKIVIEGIPDPPFYPNFGIDDLTMTAVENDTTTMPMTSSHQKTRTPAMNTKQEETANTVSSFQTTNHFHPTTSQAETTSGISKNPTSKTTPQEETTKHPITSKSLLTTFKSGEVPTKSLPTNTTSKEGQLGQQSGRNSDPDITALPIVLGIAGFLLIAAGAMFYLRKIRKKSSFSVEESRRVSMMSLTYTELTEL</sequence>
<accession>A0A8K0EHY7</accession>
<dbReference type="EMBL" id="OV696687">
    <property type="protein sequence ID" value="CAH1253944.1"/>
    <property type="molecule type" value="Genomic_DNA"/>
</dbReference>
<feature type="domain" description="MAM" evidence="4">
    <location>
        <begin position="29"/>
        <end position="182"/>
    </location>
</feature>
<evidence type="ECO:0000256" key="3">
    <source>
        <dbReference type="SAM" id="SignalP"/>
    </source>
</evidence>
<keyword evidence="6" id="KW-1185">Reference proteome</keyword>
<keyword evidence="3" id="KW-0732">Signal</keyword>
<dbReference type="Proteomes" id="UP000838412">
    <property type="component" value="Chromosome 2"/>
</dbReference>
<keyword evidence="2" id="KW-0812">Transmembrane</keyword>
<organism evidence="5 6">
    <name type="scientific">Branchiostoma lanceolatum</name>
    <name type="common">Common lancelet</name>
    <name type="synonym">Amphioxus lanceolatum</name>
    <dbReference type="NCBI Taxonomy" id="7740"/>
    <lineage>
        <taxon>Eukaryota</taxon>
        <taxon>Metazoa</taxon>
        <taxon>Chordata</taxon>
        <taxon>Cephalochordata</taxon>
        <taxon>Leptocardii</taxon>
        <taxon>Amphioxiformes</taxon>
        <taxon>Branchiostomatidae</taxon>
        <taxon>Branchiostoma</taxon>
    </lineage>
</organism>
<feature type="chain" id="PRO_5035468154" evidence="3">
    <location>
        <begin position="18"/>
        <end position="352"/>
    </location>
</feature>
<protein>
    <submittedName>
        <fullName evidence="5">Hypp1280 protein</fullName>
    </submittedName>
</protein>
<proteinExistence type="predicted"/>
<feature type="signal peptide" evidence="3">
    <location>
        <begin position="1"/>
        <end position="17"/>
    </location>
</feature>
<feature type="transmembrane region" description="Helical" evidence="2">
    <location>
        <begin position="301"/>
        <end position="322"/>
    </location>
</feature>
<dbReference type="Gene3D" id="2.60.120.200">
    <property type="match status" value="1"/>
</dbReference>
<dbReference type="AlphaFoldDB" id="A0A8K0EHY7"/>
<name>A0A8K0EHY7_BRALA</name>
<dbReference type="InterPro" id="IPR013320">
    <property type="entry name" value="ConA-like_dom_sf"/>
</dbReference>
<feature type="compositionally biased region" description="Polar residues" evidence="1">
    <location>
        <begin position="221"/>
        <end position="267"/>
    </location>
</feature>
<dbReference type="OrthoDB" id="10106982at2759"/>
<evidence type="ECO:0000259" key="4">
    <source>
        <dbReference type="PROSITE" id="PS50060"/>
    </source>
</evidence>
<gene>
    <name evidence="5" type="primary">Hypp1280</name>
    <name evidence="5" type="ORF">BLAG_LOCUS13536</name>
</gene>
<evidence type="ECO:0000256" key="2">
    <source>
        <dbReference type="SAM" id="Phobius"/>
    </source>
</evidence>
<feature type="region of interest" description="Disordered" evidence="1">
    <location>
        <begin position="221"/>
        <end position="296"/>
    </location>
</feature>
<evidence type="ECO:0000313" key="6">
    <source>
        <dbReference type="Proteomes" id="UP000838412"/>
    </source>
</evidence>
<reference evidence="5" key="1">
    <citation type="submission" date="2022-01" db="EMBL/GenBank/DDBJ databases">
        <authorList>
            <person name="Braso-Vives M."/>
        </authorList>
    </citation>
    <scope>NUCLEOTIDE SEQUENCE</scope>
</reference>
<dbReference type="Pfam" id="PF00629">
    <property type="entry name" value="MAM"/>
    <property type="match status" value="1"/>
</dbReference>
<dbReference type="InterPro" id="IPR000998">
    <property type="entry name" value="MAM_dom"/>
</dbReference>